<dbReference type="GO" id="GO:0008168">
    <property type="term" value="F:methyltransferase activity"/>
    <property type="evidence" value="ECO:0007669"/>
    <property type="project" value="UniProtKB-KW"/>
</dbReference>
<dbReference type="GO" id="GO:0032259">
    <property type="term" value="P:methylation"/>
    <property type="evidence" value="ECO:0007669"/>
    <property type="project" value="UniProtKB-KW"/>
</dbReference>
<dbReference type="AlphaFoldDB" id="A0A512D9T4"/>
<dbReference type="OrthoDB" id="9800643at2"/>
<dbReference type="InterPro" id="IPR050320">
    <property type="entry name" value="N5-glutamine_MTase"/>
</dbReference>
<feature type="domain" description="Methyltransferase small" evidence="2">
    <location>
        <begin position="145"/>
        <end position="220"/>
    </location>
</feature>
<dbReference type="Pfam" id="PF05175">
    <property type="entry name" value="MTS"/>
    <property type="match status" value="1"/>
</dbReference>
<protein>
    <submittedName>
        <fullName evidence="3">Methylase</fullName>
    </submittedName>
</protein>
<keyword evidence="4" id="KW-1185">Reference proteome</keyword>
<accession>A0A512D9T4</accession>
<dbReference type="CDD" id="cd02440">
    <property type="entry name" value="AdoMet_MTases"/>
    <property type="match status" value="1"/>
</dbReference>
<gene>
    <name evidence="3" type="ORF">CAE01nite_09680</name>
</gene>
<evidence type="ECO:0000259" key="2">
    <source>
        <dbReference type="Pfam" id="PF05175"/>
    </source>
</evidence>
<dbReference type="RefSeq" id="WP_146900768.1">
    <property type="nucleotide sequence ID" value="NZ_BAAARM010000002.1"/>
</dbReference>
<organism evidence="3 4">
    <name type="scientific">Cellulomonas aerilata</name>
    <dbReference type="NCBI Taxonomy" id="515326"/>
    <lineage>
        <taxon>Bacteria</taxon>
        <taxon>Bacillati</taxon>
        <taxon>Actinomycetota</taxon>
        <taxon>Actinomycetes</taxon>
        <taxon>Micrococcales</taxon>
        <taxon>Cellulomonadaceae</taxon>
        <taxon>Cellulomonas</taxon>
    </lineage>
</organism>
<dbReference type="InterPro" id="IPR007848">
    <property type="entry name" value="Small_mtfrase_dom"/>
</dbReference>
<evidence type="ECO:0000313" key="3">
    <source>
        <dbReference type="EMBL" id="GEO33243.1"/>
    </source>
</evidence>
<evidence type="ECO:0000313" key="4">
    <source>
        <dbReference type="Proteomes" id="UP000321181"/>
    </source>
</evidence>
<dbReference type="InterPro" id="IPR029063">
    <property type="entry name" value="SAM-dependent_MTases_sf"/>
</dbReference>
<dbReference type="PANTHER" id="PTHR18895">
    <property type="entry name" value="HEMK METHYLTRANSFERASE"/>
    <property type="match status" value="1"/>
</dbReference>
<keyword evidence="3" id="KW-0808">Transferase</keyword>
<proteinExistence type="predicted"/>
<reference evidence="3 4" key="1">
    <citation type="submission" date="2019-07" db="EMBL/GenBank/DDBJ databases">
        <title>Whole genome shotgun sequence of Cellulomonas aerilata NBRC 106308.</title>
        <authorList>
            <person name="Hosoyama A."/>
            <person name="Uohara A."/>
            <person name="Ohji S."/>
            <person name="Ichikawa N."/>
        </authorList>
    </citation>
    <scope>NUCLEOTIDE SEQUENCE [LARGE SCALE GENOMIC DNA]</scope>
    <source>
        <strain evidence="3 4">NBRC 106308</strain>
    </source>
</reference>
<dbReference type="Gene3D" id="3.40.50.150">
    <property type="entry name" value="Vaccinia Virus protein VP39"/>
    <property type="match status" value="1"/>
</dbReference>
<sequence>MPSSPTGPVADPPGDPRADDVVARLRAAGCVFAEEEAALLLAAAGDPDGAGALDRLVGRRVAGEPLEHVLGWVEFCGLRIAVEPGVFVPRRRTEVLVREAAALLRAATAGLAAPGTATPNGTATPTGTATPAPDATVAGPRVPVVVDLCCGSGAIGTALAVTAGPLELHAADVDAVAVRCARRNVEPVGGAVHAGDLDAALPASLRGRVDVLVVNAPYVPTAAIATMPPEARTHEPRVALDGGADGLDVARRVVACARRWLAPEGHLLVETSERQAPDLAAVFRRGGLVPRVVRDDDLAGTVVLGRQG</sequence>
<evidence type="ECO:0000256" key="1">
    <source>
        <dbReference type="SAM" id="MobiDB-lite"/>
    </source>
</evidence>
<keyword evidence="3" id="KW-0489">Methyltransferase</keyword>
<feature type="region of interest" description="Disordered" evidence="1">
    <location>
        <begin position="114"/>
        <end position="134"/>
    </location>
</feature>
<dbReference type="PANTHER" id="PTHR18895:SF74">
    <property type="entry name" value="MTRF1L RELEASE FACTOR GLUTAMINE METHYLTRANSFERASE"/>
    <property type="match status" value="1"/>
</dbReference>
<dbReference type="Proteomes" id="UP000321181">
    <property type="component" value="Unassembled WGS sequence"/>
</dbReference>
<dbReference type="EMBL" id="BJYY01000004">
    <property type="protein sequence ID" value="GEO33243.1"/>
    <property type="molecule type" value="Genomic_DNA"/>
</dbReference>
<comment type="caution">
    <text evidence="3">The sequence shown here is derived from an EMBL/GenBank/DDBJ whole genome shotgun (WGS) entry which is preliminary data.</text>
</comment>
<dbReference type="SUPFAM" id="SSF53335">
    <property type="entry name" value="S-adenosyl-L-methionine-dependent methyltransferases"/>
    <property type="match status" value="1"/>
</dbReference>
<name>A0A512D9T4_9CELL</name>